<dbReference type="EMBL" id="HG994356">
    <property type="protein sequence ID" value="CAF2140857.1"/>
    <property type="molecule type" value="Genomic_DNA"/>
</dbReference>
<keyword evidence="2" id="KW-0472">Membrane</keyword>
<evidence type="ECO:0000256" key="2">
    <source>
        <dbReference type="SAM" id="Phobius"/>
    </source>
</evidence>
<dbReference type="InterPro" id="IPR016163">
    <property type="entry name" value="Ald_DH_C"/>
</dbReference>
<evidence type="ECO:0000313" key="4">
    <source>
        <dbReference type="EMBL" id="CAF2140857.1"/>
    </source>
</evidence>
<proteinExistence type="predicted"/>
<feature type="domain" description="Aldehyde dehydrogenase" evidence="3">
    <location>
        <begin position="88"/>
        <end position="141"/>
    </location>
</feature>
<dbReference type="Proteomes" id="UP001295469">
    <property type="component" value="Chromosome A02"/>
</dbReference>
<keyword evidence="1" id="KW-0560">Oxidoreductase</keyword>
<dbReference type="PANTHER" id="PTHR43353:SF5">
    <property type="entry name" value="SUCCINATE-SEMIALDEHYDE DEHYDROGENASE, MITOCHONDRIAL"/>
    <property type="match status" value="1"/>
</dbReference>
<organism evidence="4">
    <name type="scientific">Brassica napus</name>
    <name type="common">Rape</name>
    <dbReference type="NCBI Taxonomy" id="3708"/>
    <lineage>
        <taxon>Eukaryota</taxon>
        <taxon>Viridiplantae</taxon>
        <taxon>Streptophyta</taxon>
        <taxon>Embryophyta</taxon>
        <taxon>Tracheophyta</taxon>
        <taxon>Spermatophyta</taxon>
        <taxon>Magnoliopsida</taxon>
        <taxon>eudicotyledons</taxon>
        <taxon>Gunneridae</taxon>
        <taxon>Pentapetalae</taxon>
        <taxon>rosids</taxon>
        <taxon>malvids</taxon>
        <taxon>Brassicales</taxon>
        <taxon>Brassicaceae</taxon>
        <taxon>Brassiceae</taxon>
        <taxon>Brassica</taxon>
    </lineage>
</organism>
<dbReference type="AlphaFoldDB" id="A0A816X0K3"/>
<dbReference type="InterPro" id="IPR016162">
    <property type="entry name" value="Ald_DH_N"/>
</dbReference>
<protein>
    <submittedName>
        <fullName evidence="4">(rape) hypothetical protein</fullName>
    </submittedName>
</protein>
<sequence>MQRIGVVGAITSWNFPLAMITRKVSPALASGCTVVLPILCSCFEFFLYDSFTCIFNRVFSNHLCVLSDILTILIDCFVSFDGSCCIYCKKVSLELGGDAPSIIFDDADLDVAVKATVSDSHENSGQTCVCANRVLVQDGTAHTPMDLASSISIFFSTGIYDKFAEAFSEAVQKLEVGDGFKEGTPRYAPFLDLMLISSVFVVLFFLKRAKIILGGKRHSLGMTFYEALLLSVIMSMQEIFGPVAPLIRFITEKEAVRIANDTIAGLAAYIFTNSTRNGRITFLKIMKQSSLGKEGSKYGLDEYLEVTQNTHHMNTL</sequence>
<feature type="transmembrane region" description="Helical" evidence="2">
    <location>
        <begin position="227"/>
        <end position="247"/>
    </location>
</feature>
<dbReference type="InterPro" id="IPR015590">
    <property type="entry name" value="Aldehyde_DH_dom"/>
</dbReference>
<dbReference type="GO" id="GO:0016620">
    <property type="term" value="F:oxidoreductase activity, acting on the aldehyde or oxo group of donors, NAD or NADP as acceptor"/>
    <property type="evidence" value="ECO:0007669"/>
    <property type="project" value="InterPro"/>
</dbReference>
<feature type="transmembrane region" description="Helical" evidence="2">
    <location>
        <begin position="187"/>
        <end position="206"/>
    </location>
</feature>
<dbReference type="PANTHER" id="PTHR43353">
    <property type="entry name" value="SUCCINATE-SEMIALDEHYDE DEHYDROGENASE, MITOCHONDRIAL"/>
    <property type="match status" value="1"/>
</dbReference>
<dbReference type="SUPFAM" id="SSF53720">
    <property type="entry name" value="ALDH-like"/>
    <property type="match status" value="1"/>
</dbReference>
<dbReference type="Pfam" id="PF00171">
    <property type="entry name" value="Aldedh"/>
    <property type="match status" value="3"/>
</dbReference>
<dbReference type="InterPro" id="IPR050740">
    <property type="entry name" value="Aldehyde_DH_Superfamily"/>
</dbReference>
<keyword evidence="2" id="KW-1133">Transmembrane helix</keyword>
<name>A0A816X0K3_BRANA</name>
<feature type="domain" description="Aldehyde dehydrogenase" evidence="3">
    <location>
        <begin position="4"/>
        <end position="36"/>
    </location>
</feature>
<evidence type="ECO:0000259" key="3">
    <source>
        <dbReference type="Pfam" id="PF00171"/>
    </source>
</evidence>
<dbReference type="InterPro" id="IPR016161">
    <property type="entry name" value="Ald_DH/histidinol_DH"/>
</dbReference>
<reference evidence="4" key="1">
    <citation type="submission" date="2021-01" db="EMBL/GenBank/DDBJ databases">
        <authorList>
            <consortium name="Genoscope - CEA"/>
            <person name="William W."/>
        </authorList>
    </citation>
    <scope>NUCLEOTIDE SEQUENCE</scope>
</reference>
<gene>
    <name evidence="4" type="ORF">DARMORV10_A02P22830.1</name>
</gene>
<dbReference type="Gene3D" id="3.40.605.10">
    <property type="entry name" value="Aldehyde Dehydrogenase, Chain A, domain 1"/>
    <property type="match status" value="1"/>
</dbReference>
<keyword evidence="2" id="KW-0812">Transmembrane</keyword>
<evidence type="ECO:0000256" key="1">
    <source>
        <dbReference type="ARBA" id="ARBA00023002"/>
    </source>
</evidence>
<dbReference type="Gene3D" id="3.40.309.10">
    <property type="entry name" value="Aldehyde Dehydrogenase, Chain A, domain 2"/>
    <property type="match status" value="1"/>
</dbReference>
<accession>A0A816X0K3</accession>
<feature type="domain" description="Aldehyde dehydrogenase" evidence="3">
    <location>
        <begin position="153"/>
        <end position="276"/>
    </location>
</feature>